<keyword evidence="3 6" id="KW-0808">Transferase</keyword>
<dbReference type="eggNOG" id="COG0331">
    <property type="taxonomic scope" value="Bacteria"/>
</dbReference>
<dbReference type="Gene3D" id="3.30.70.250">
    <property type="entry name" value="Malonyl-CoA ACP transacylase, ACP-binding"/>
    <property type="match status" value="1"/>
</dbReference>
<name>S3E0C4_9GAMM</name>
<dbReference type="GO" id="GO:0006633">
    <property type="term" value="P:fatty acid biosynthetic process"/>
    <property type="evidence" value="ECO:0007669"/>
    <property type="project" value="TreeGrafter"/>
</dbReference>
<dbReference type="STRING" id="28176.CF66_2330"/>
<dbReference type="FunFam" id="3.30.70.250:FF:000001">
    <property type="entry name" value="Malonyl CoA-acyl carrier protein transacylase"/>
    <property type="match status" value="1"/>
</dbReference>
<dbReference type="GO" id="GO:0004314">
    <property type="term" value="F:[acyl-carrier-protein] S-malonyltransferase activity"/>
    <property type="evidence" value="ECO:0007669"/>
    <property type="project" value="UniProtKB-EC"/>
</dbReference>
<dbReference type="InterPro" id="IPR001227">
    <property type="entry name" value="Ac_transferase_dom_sf"/>
</dbReference>
<organism evidence="9 10">
    <name type="scientific">Candidatus Photodesmus katoptron Akat1</name>
    <dbReference type="NCBI Taxonomy" id="1236703"/>
    <lineage>
        <taxon>Bacteria</taxon>
        <taxon>Pseudomonadati</taxon>
        <taxon>Pseudomonadota</taxon>
        <taxon>Gammaproteobacteria</taxon>
        <taxon>Vibrionales</taxon>
        <taxon>Vibrionaceae</taxon>
        <taxon>Candidatus Photodesmus</taxon>
    </lineage>
</organism>
<dbReference type="Gene3D" id="3.40.366.10">
    <property type="entry name" value="Malonyl-Coenzyme A Acyl Carrier Protein, domain 2"/>
    <property type="match status" value="1"/>
</dbReference>
<dbReference type="RefSeq" id="WP_016503444.1">
    <property type="nucleotide sequence ID" value="NZ_AMSD01000001.1"/>
</dbReference>
<dbReference type="SUPFAM" id="SSF52151">
    <property type="entry name" value="FabD/lysophospholipase-like"/>
    <property type="match status" value="1"/>
</dbReference>
<evidence type="ECO:0000313" key="10">
    <source>
        <dbReference type="Proteomes" id="UP000053688"/>
    </source>
</evidence>
<dbReference type="InterPro" id="IPR050858">
    <property type="entry name" value="Mal-CoA-ACP_Trans/PKS_FabD"/>
</dbReference>
<evidence type="ECO:0000256" key="4">
    <source>
        <dbReference type="ARBA" id="ARBA00023315"/>
    </source>
</evidence>
<evidence type="ECO:0000313" key="9">
    <source>
        <dbReference type="EMBL" id="EPE37646.1"/>
    </source>
</evidence>
<dbReference type="Proteomes" id="UP000053688">
    <property type="component" value="Unassembled WGS sequence"/>
</dbReference>
<dbReference type="EMBL" id="AMSD01000001">
    <property type="protein sequence ID" value="EPE37646.1"/>
    <property type="molecule type" value="Genomic_DNA"/>
</dbReference>
<evidence type="ECO:0000256" key="3">
    <source>
        <dbReference type="ARBA" id="ARBA00022679"/>
    </source>
</evidence>
<feature type="domain" description="Malonyl-CoA:ACP transacylase (MAT)" evidence="8">
    <location>
        <begin position="7"/>
        <end position="311"/>
    </location>
</feature>
<keyword evidence="4 6" id="KW-0012">Acyltransferase</keyword>
<evidence type="ECO:0000256" key="5">
    <source>
        <dbReference type="ARBA" id="ARBA00048462"/>
    </source>
</evidence>
<keyword evidence="10" id="KW-1185">Reference proteome</keyword>
<dbReference type="PANTHER" id="PTHR42681:SF1">
    <property type="entry name" value="MALONYL-COA-ACYL CARRIER PROTEIN TRANSACYLASE, MITOCHONDRIAL"/>
    <property type="match status" value="1"/>
</dbReference>
<dbReference type="InterPro" id="IPR016035">
    <property type="entry name" value="Acyl_Trfase/lysoPLipase"/>
</dbReference>
<dbReference type="NCBIfam" id="TIGR00128">
    <property type="entry name" value="fabD"/>
    <property type="match status" value="1"/>
</dbReference>
<dbReference type="InterPro" id="IPR014043">
    <property type="entry name" value="Acyl_transferase_dom"/>
</dbReference>
<sequence length="317" mass="35158">MSKYSVLFSGQGSQKIGMLSNLAKEYDLVRETFDEAADALNYNLWNLIQNGPKETLNQTSFTQPALLTASVSIWRVWRKNFYHKQPSSLAGHSLGEYSALVCANVINFNEAVKLVKLRGYLMQEAMSGKNIGAMCAIIGLNENFIQKICKEAQKNDEIVSPANFNSPDQIVISGHKNSVERAEILCKKAGAKRTVMLSVSVPSHCMLMKSAADKLALNLEKINFQSPTIPVINNVDVLTEFDSSKIKSALIRQLYSPVRWSEIIQLIIREGVHTFLEIAPGNKVLSGFTKKIVKIPKPKIAIINDIASLKFAKSLID</sequence>
<accession>S3E0C4</accession>
<feature type="active site" evidence="7">
    <location>
        <position position="204"/>
    </location>
</feature>
<protein>
    <recommendedName>
        <fullName evidence="2 6">Malonyl CoA-acyl carrier protein transacylase</fullName>
        <ecNumber evidence="1 6">2.3.1.39</ecNumber>
    </recommendedName>
</protein>
<evidence type="ECO:0000256" key="6">
    <source>
        <dbReference type="PIRNR" id="PIRNR000446"/>
    </source>
</evidence>
<evidence type="ECO:0000259" key="8">
    <source>
        <dbReference type="SMART" id="SM00827"/>
    </source>
</evidence>
<proteinExistence type="inferred from homology"/>
<dbReference type="PATRIC" id="fig|1236703.3.peg.87"/>
<dbReference type="SUPFAM" id="SSF55048">
    <property type="entry name" value="Probable ACP-binding domain of malonyl-CoA ACP transacylase"/>
    <property type="match status" value="1"/>
</dbReference>
<dbReference type="InterPro" id="IPR024925">
    <property type="entry name" value="Malonyl_CoA-ACP_transAc"/>
</dbReference>
<evidence type="ECO:0000256" key="7">
    <source>
        <dbReference type="PIRSR" id="PIRSR000446-1"/>
    </source>
</evidence>
<comment type="catalytic activity">
    <reaction evidence="5 6">
        <text>holo-[ACP] + malonyl-CoA = malonyl-[ACP] + CoA</text>
        <dbReference type="Rhea" id="RHEA:41792"/>
        <dbReference type="Rhea" id="RHEA-COMP:9623"/>
        <dbReference type="Rhea" id="RHEA-COMP:9685"/>
        <dbReference type="ChEBI" id="CHEBI:57287"/>
        <dbReference type="ChEBI" id="CHEBI:57384"/>
        <dbReference type="ChEBI" id="CHEBI:64479"/>
        <dbReference type="ChEBI" id="CHEBI:78449"/>
        <dbReference type="EC" id="2.3.1.39"/>
    </reaction>
</comment>
<dbReference type="GO" id="GO:0005829">
    <property type="term" value="C:cytosol"/>
    <property type="evidence" value="ECO:0007669"/>
    <property type="project" value="TreeGrafter"/>
</dbReference>
<dbReference type="Pfam" id="PF00698">
    <property type="entry name" value="Acyl_transf_1"/>
    <property type="match status" value="1"/>
</dbReference>
<evidence type="ECO:0000256" key="2">
    <source>
        <dbReference type="ARBA" id="ARBA00018953"/>
    </source>
</evidence>
<dbReference type="PIRSF" id="PIRSF000446">
    <property type="entry name" value="Mct"/>
    <property type="match status" value="1"/>
</dbReference>
<feature type="active site" evidence="7">
    <location>
        <position position="93"/>
    </location>
</feature>
<comment type="similarity">
    <text evidence="6">Belongs to the fabD family.</text>
</comment>
<dbReference type="AlphaFoldDB" id="S3E0C4"/>
<reference evidence="9 10" key="1">
    <citation type="journal article" date="2014" name="Environ. Microbiol.">
        <title>Genomic signatures of obligate host dependence in the luminous bacterial symbiont of a vertebrate.</title>
        <authorList>
            <person name="Hendry T.A."/>
            <person name="de Wet J.R."/>
            <person name="Dunlap P.V."/>
        </authorList>
    </citation>
    <scope>NUCLEOTIDE SEQUENCE [LARGE SCALE GENOMIC DNA]</scope>
    <source>
        <strain evidence="9 10">Akat1</strain>
    </source>
</reference>
<dbReference type="InterPro" id="IPR016036">
    <property type="entry name" value="Malonyl_transacylase_ACP-bd"/>
</dbReference>
<evidence type="ECO:0000256" key="1">
    <source>
        <dbReference type="ARBA" id="ARBA00013258"/>
    </source>
</evidence>
<dbReference type="SMART" id="SM00827">
    <property type="entry name" value="PKS_AT"/>
    <property type="match status" value="1"/>
</dbReference>
<comment type="caution">
    <text evidence="9">The sequence shown here is derived from an EMBL/GenBank/DDBJ whole genome shotgun (WGS) entry which is preliminary data.</text>
</comment>
<dbReference type="InterPro" id="IPR004410">
    <property type="entry name" value="Malonyl_CoA-ACP_transAc_FabD"/>
</dbReference>
<dbReference type="PANTHER" id="PTHR42681">
    <property type="entry name" value="MALONYL-COA-ACYL CARRIER PROTEIN TRANSACYLASE, MITOCHONDRIAL"/>
    <property type="match status" value="1"/>
</dbReference>
<dbReference type="EC" id="2.3.1.39" evidence="1 6"/>
<gene>
    <name evidence="9" type="primary">fabD</name>
    <name evidence="9" type="ORF">O1U_0101</name>
</gene>